<dbReference type="EC" id="1.14.11.29" evidence="9"/>
<dbReference type="PANTHER" id="PTHR12907:SF26">
    <property type="entry name" value="HIF PROLYL HYDROXYLASE, ISOFORM C"/>
    <property type="match status" value="1"/>
</dbReference>
<evidence type="ECO:0000256" key="3">
    <source>
        <dbReference type="ARBA" id="ARBA00022771"/>
    </source>
</evidence>
<evidence type="ECO:0000256" key="8">
    <source>
        <dbReference type="ARBA" id="ARBA00023004"/>
    </source>
</evidence>
<evidence type="ECO:0000256" key="10">
    <source>
        <dbReference type="ARBA" id="ARBA00049134"/>
    </source>
</evidence>
<comment type="catalytic activity">
    <reaction evidence="10">
        <text>L-prolyl-[hypoxia-inducible factor alpha subunit] + 2-oxoglutarate + O2 = trans-4-hydroxy-L-prolyl-[hypoxia-inducible factor alpha subunit] + succinate + CO2</text>
        <dbReference type="Rhea" id="RHEA:48400"/>
        <dbReference type="Rhea" id="RHEA-COMP:12093"/>
        <dbReference type="Rhea" id="RHEA-COMP:12094"/>
        <dbReference type="ChEBI" id="CHEBI:15379"/>
        <dbReference type="ChEBI" id="CHEBI:16526"/>
        <dbReference type="ChEBI" id="CHEBI:16810"/>
        <dbReference type="ChEBI" id="CHEBI:30031"/>
        <dbReference type="ChEBI" id="CHEBI:50342"/>
        <dbReference type="ChEBI" id="CHEBI:61965"/>
        <dbReference type="EC" id="1.14.11.29"/>
    </reaction>
</comment>
<feature type="compositionally biased region" description="Basic and acidic residues" evidence="13">
    <location>
        <begin position="126"/>
        <end position="138"/>
    </location>
</feature>
<dbReference type="InterPro" id="IPR005123">
    <property type="entry name" value="Oxoglu/Fe-dep_dioxygenase_dom"/>
</dbReference>
<feature type="coiled-coil region" evidence="12">
    <location>
        <begin position="378"/>
        <end position="419"/>
    </location>
</feature>
<feature type="domain" description="Fe2OG dioxygenase" evidence="15">
    <location>
        <begin position="277"/>
        <end position="376"/>
    </location>
</feature>
<feature type="domain" description="MYND-type" evidence="14">
    <location>
        <begin position="6"/>
        <end position="43"/>
    </location>
</feature>
<feature type="compositionally biased region" description="Polar residues" evidence="13">
    <location>
        <begin position="47"/>
        <end position="75"/>
    </location>
</feature>
<dbReference type="SMART" id="SM00702">
    <property type="entry name" value="P4Hc"/>
    <property type="match status" value="1"/>
</dbReference>
<evidence type="ECO:0000256" key="4">
    <source>
        <dbReference type="ARBA" id="ARBA00022833"/>
    </source>
</evidence>
<dbReference type="Gene3D" id="6.10.140.2220">
    <property type="match status" value="1"/>
</dbReference>
<protein>
    <recommendedName>
        <fullName evidence="9">hypoxia-inducible factor-proline dioxygenase</fullName>
        <ecNumber evidence="9">1.14.11.29</ecNumber>
    </recommendedName>
</protein>
<evidence type="ECO:0000256" key="12">
    <source>
        <dbReference type="SAM" id="Coils"/>
    </source>
</evidence>
<dbReference type="Pfam" id="PF13640">
    <property type="entry name" value="2OG-FeII_Oxy_3"/>
    <property type="match status" value="1"/>
</dbReference>
<organism evidence="16 17">
    <name type="scientific">Tegillarca granosa</name>
    <name type="common">Malaysian cockle</name>
    <name type="synonym">Anadara granosa</name>
    <dbReference type="NCBI Taxonomy" id="220873"/>
    <lineage>
        <taxon>Eukaryota</taxon>
        <taxon>Metazoa</taxon>
        <taxon>Spiralia</taxon>
        <taxon>Lophotrochozoa</taxon>
        <taxon>Mollusca</taxon>
        <taxon>Bivalvia</taxon>
        <taxon>Autobranchia</taxon>
        <taxon>Pteriomorphia</taxon>
        <taxon>Arcoida</taxon>
        <taxon>Arcoidea</taxon>
        <taxon>Arcidae</taxon>
        <taxon>Tegillarca</taxon>
    </lineage>
</organism>
<accession>A0ABQ9EWN9</accession>
<dbReference type="InterPro" id="IPR002893">
    <property type="entry name" value="Znf_MYND"/>
</dbReference>
<keyword evidence="7" id="KW-0560">Oxidoreductase</keyword>
<keyword evidence="12" id="KW-0175">Coiled coil</keyword>
<proteinExistence type="predicted"/>
<dbReference type="SUPFAM" id="SSF144232">
    <property type="entry name" value="HIT/MYND zinc finger-like"/>
    <property type="match status" value="1"/>
</dbReference>
<evidence type="ECO:0000313" key="16">
    <source>
        <dbReference type="EMBL" id="KAJ8309464.1"/>
    </source>
</evidence>
<evidence type="ECO:0000313" key="17">
    <source>
        <dbReference type="Proteomes" id="UP001217089"/>
    </source>
</evidence>
<feature type="compositionally biased region" description="Polar residues" evidence="13">
    <location>
        <begin position="99"/>
        <end position="109"/>
    </location>
</feature>
<evidence type="ECO:0000256" key="13">
    <source>
        <dbReference type="SAM" id="MobiDB-lite"/>
    </source>
</evidence>
<evidence type="ECO:0000256" key="5">
    <source>
        <dbReference type="ARBA" id="ARBA00022896"/>
    </source>
</evidence>
<dbReference type="Gene3D" id="2.60.120.620">
    <property type="entry name" value="q2cbj1_9rhob like domain"/>
    <property type="match status" value="1"/>
</dbReference>
<dbReference type="PANTHER" id="PTHR12907">
    <property type="entry name" value="EGL NINE HOMOLOG-RELATED"/>
    <property type="match status" value="1"/>
</dbReference>
<feature type="region of interest" description="Disordered" evidence="13">
    <location>
        <begin position="47"/>
        <end position="149"/>
    </location>
</feature>
<evidence type="ECO:0000256" key="2">
    <source>
        <dbReference type="ARBA" id="ARBA00022723"/>
    </source>
</evidence>
<dbReference type="PROSITE" id="PS50865">
    <property type="entry name" value="ZF_MYND_2"/>
    <property type="match status" value="1"/>
</dbReference>
<comment type="cofactor">
    <cofactor evidence="1">
        <name>L-ascorbate</name>
        <dbReference type="ChEBI" id="CHEBI:38290"/>
    </cofactor>
</comment>
<dbReference type="EMBL" id="JARBDR010000657">
    <property type="protein sequence ID" value="KAJ8309464.1"/>
    <property type="molecule type" value="Genomic_DNA"/>
</dbReference>
<keyword evidence="4" id="KW-0862">Zinc</keyword>
<sequence>MSTIACAVCGSTSTLKRCARCKSRVYCCKEHQLSDWPKHRPNCHIQTLQNGDSQSQTQSCLTQNTPTENNLPTKTNKTEDTNYDANTESDSDDFEKENLITSENQNYNNHNEKEGIGTESTTQDQKTNDNNKDKKTKESDDDAIPFDDRPYVPQEFEKPASYKDGTIANFVAYFLKRKNLCVVDGIFNKKTLKGVLTEIKALDKGSQMKQGQLEGGRTSGRDDLKVTKSEIRSNRIAWLEGDEKHLPAISSIVQRMDSIFKLISVNLEDDGEYCINGRTKAMVSCYPGNGSYYRRHVDNPNKDGRLITCILYLNEGWDIEKDGGLLRIFPDKLEGGYKDIGPFYNRMLFFWSDRRNPHEVQPAYKTRYAITVWFFDKLERQQAKEEDVHVELAKAQERLTLLEAQKKEMEKAITILVENHPDPKLVLTSLGITSNIQDALLSLIKENKRKAGKKA</sequence>
<comment type="caution">
    <text evidence="16">The sequence shown here is derived from an EMBL/GenBank/DDBJ whole genome shotgun (WGS) entry which is preliminary data.</text>
</comment>
<gene>
    <name evidence="16" type="ORF">KUTeg_014338</name>
</gene>
<keyword evidence="3 11" id="KW-0863">Zinc-finger</keyword>
<keyword evidence="6" id="KW-0223">Dioxygenase</keyword>
<dbReference type="PROSITE" id="PS51471">
    <property type="entry name" value="FE2OG_OXY"/>
    <property type="match status" value="1"/>
</dbReference>
<dbReference type="PROSITE" id="PS01360">
    <property type="entry name" value="ZF_MYND_1"/>
    <property type="match status" value="1"/>
</dbReference>
<evidence type="ECO:0000256" key="6">
    <source>
        <dbReference type="ARBA" id="ARBA00022964"/>
    </source>
</evidence>
<evidence type="ECO:0000256" key="1">
    <source>
        <dbReference type="ARBA" id="ARBA00001961"/>
    </source>
</evidence>
<evidence type="ECO:0000256" key="7">
    <source>
        <dbReference type="ARBA" id="ARBA00023002"/>
    </source>
</evidence>
<dbReference type="Proteomes" id="UP001217089">
    <property type="component" value="Unassembled WGS sequence"/>
</dbReference>
<name>A0ABQ9EWN9_TEGGR</name>
<dbReference type="InterPro" id="IPR051559">
    <property type="entry name" value="HIF_prolyl_hydroxylases"/>
</dbReference>
<evidence type="ECO:0000259" key="14">
    <source>
        <dbReference type="PROSITE" id="PS50865"/>
    </source>
</evidence>
<keyword evidence="2" id="KW-0479">Metal-binding</keyword>
<dbReference type="InterPro" id="IPR006620">
    <property type="entry name" value="Pro_4_hyd_alph"/>
</dbReference>
<dbReference type="Pfam" id="PF01753">
    <property type="entry name" value="zf-MYND"/>
    <property type="match status" value="1"/>
</dbReference>
<keyword evidence="5" id="KW-0847">Vitamin C</keyword>
<keyword evidence="17" id="KW-1185">Reference proteome</keyword>
<dbReference type="InterPro" id="IPR044862">
    <property type="entry name" value="Pro_4_hyd_alph_FE2OG_OXY"/>
</dbReference>
<keyword evidence="8" id="KW-0408">Iron</keyword>
<reference evidence="16 17" key="1">
    <citation type="submission" date="2022-12" db="EMBL/GenBank/DDBJ databases">
        <title>Chromosome-level genome of Tegillarca granosa.</title>
        <authorList>
            <person name="Kim J."/>
        </authorList>
    </citation>
    <scope>NUCLEOTIDE SEQUENCE [LARGE SCALE GENOMIC DNA]</scope>
    <source>
        <strain evidence="16">Teg-2019</strain>
        <tissue evidence="16">Adductor muscle</tissue>
    </source>
</reference>
<evidence type="ECO:0000256" key="11">
    <source>
        <dbReference type="PROSITE-ProRule" id="PRU00134"/>
    </source>
</evidence>
<evidence type="ECO:0000256" key="9">
    <source>
        <dbReference type="ARBA" id="ARBA00039004"/>
    </source>
</evidence>
<evidence type="ECO:0000259" key="15">
    <source>
        <dbReference type="PROSITE" id="PS51471"/>
    </source>
</evidence>